<evidence type="ECO:0000256" key="1">
    <source>
        <dbReference type="ARBA" id="ARBA00008950"/>
    </source>
</evidence>
<dbReference type="EMBL" id="CBGL010000009">
    <property type="protein sequence ID" value="CDD09568.1"/>
    <property type="molecule type" value="Genomic_DNA"/>
</dbReference>
<dbReference type="InterPro" id="IPR029052">
    <property type="entry name" value="Metallo-depent_PP-like"/>
</dbReference>
<dbReference type="PANTHER" id="PTHR11124">
    <property type="entry name" value="VACUOLAR SORTING PROTEIN VPS29"/>
    <property type="match status" value="1"/>
</dbReference>
<comment type="caution">
    <text evidence="4">The sequence shown here is derived from an EMBL/GenBank/DDBJ whole genome shotgun (WGS) entry which is preliminary data.</text>
</comment>
<accession>R6WER2</accession>
<organism evidence="4">
    <name type="scientific">Phascolarctobacterium succinatutens CAG:287</name>
    <dbReference type="NCBI Taxonomy" id="1263101"/>
    <lineage>
        <taxon>Bacteria</taxon>
        <taxon>Bacillati</taxon>
        <taxon>Bacillota</taxon>
        <taxon>Negativicutes</taxon>
        <taxon>Acidaminococcales</taxon>
        <taxon>Acidaminococcaceae</taxon>
        <taxon>Phascolarctobacterium</taxon>
    </lineage>
</organism>
<dbReference type="AlphaFoldDB" id="R6WER2"/>
<dbReference type="RefSeq" id="WP_021720584.1">
    <property type="nucleotide sequence ID" value="NZ_FR892806.1"/>
</dbReference>
<feature type="domain" description="Calcineurin-like phosphoesterase" evidence="3">
    <location>
        <begin position="1"/>
        <end position="148"/>
    </location>
</feature>
<evidence type="ECO:0000259" key="3">
    <source>
        <dbReference type="Pfam" id="PF12850"/>
    </source>
</evidence>
<dbReference type="SUPFAM" id="SSF56300">
    <property type="entry name" value="Metallo-dependent phosphatases"/>
    <property type="match status" value="1"/>
</dbReference>
<sequence>MRIGITGDTHGSAQAIRRILQRTPPIELWLHTGDYAADANRLHDATGIKTVRVRGNCDLLDDGSKFDEYLEIEGYKIWLTHGHRYIERNVQADLGYWAKQLGQDIVVFGHTHVPMAEYYAETLLVNPGSPSRPRGGSEPCFAVLTLQAGQTPQVEFFKV</sequence>
<evidence type="ECO:0000313" key="4">
    <source>
        <dbReference type="EMBL" id="CDD09568.1"/>
    </source>
</evidence>
<dbReference type="HOGENOM" id="CLU_063749_2_1_9"/>
<dbReference type="NCBIfam" id="TIGR00040">
    <property type="entry name" value="yfcE"/>
    <property type="match status" value="1"/>
</dbReference>
<dbReference type="EC" id="3.1.4.-" evidence="2"/>
<dbReference type="Proteomes" id="UP000014937">
    <property type="component" value="Unassembled WGS sequence"/>
</dbReference>
<reference evidence="4" key="1">
    <citation type="submission" date="2012-11" db="EMBL/GenBank/DDBJ databases">
        <title>Dependencies among metagenomic species, viruses, plasmids and units of genetic variation.</title>
        <authorList>
            <person name="Nielsen H.B."/>
            <person name="Almeida M."/>
            <person name="Juncker A.S."/>
            <person name="Rasmussen S."/>
            <person name="Li J."/>
            <person name="Sunagawa S."/>
            <person name="Plichta D."/>
            <person name="Gautier L."/>
            <person name="Le Chatelier E."/>
            <person name="Peletier E."/>
            <person name="Bonde I."/>
            <person name="Nielsen T."/>
            <person name="Manichanh C."/>
            <person name="Arumugam M."/>
            <person name="Batto J."/>
            <person name="Santos M.B.Q.D."/>
            <person name="Blom N."/>
            <person name="Borruel N."/>
            <person name="Burgdorf K.S."/>
            <person name="Boumezbeur F."/>
            <person name="Casellas F."/>
            <person name="Dore J."/>
            <person name="Guarner F."/>
            <person name="Hansen T."/>
            <person name="Hildebrand F."/>
            <person name="Kaas R.S."/>
            <person name="Kennedy S."/>
            <person name="Kristiansen K."/>
            <person name="Kultima J.R."/>
            <person name="Leonard P."/>
            <person name="Levenez F."/>
            <person name="Lund O."/>
            <person name="Moumen B."/>
            <person name="Le Paslier D."/>
            <person name="Pons N."/>
            <person name="Pedersen O."/>
            <person name="Prifti E."/>
            <person name="Qin J."/>
            <person name="Raes J."/>
            <person name="Tap J."/>
            <person name="Tims S."/>
            <person name="Ussery D.W."/>
            <person name="Yamada T."/>
            <person name="MetaHit consortium"/>
            <person name="Renault P."/>
            <person name="Sicheritz-Ponten T."/>
            <person name="Bork P."/>
            <person name="Wang J."/>
            <person name="Brunak S."/>
            <person name="Ehrlich S.D."/>
        </authorList>
    </citation>
    <scope>NUCLEOTIDE SEQUENCE [LARGE SCALE GENOMIC DNA]</scope>
</reference>
<proteinExistence type="inferred from homology"/>
<dbReference type="CDD" id="cd00841">
    <property type="entry name" value="MPP_YfcE"/>
    <property type="match status" value="1"/>
</dbReference>
<dbReference type="InterPro" id="IPR024654">
    <property type="entry name" value="Calcineurin-like_PHP_lpxH"/>
</dbReference>
<dbReference type="GO" id="GO:0016787">
    <property type="term" value="F:hydrolase activity"/>
    <property type="evidence" value="ECO:0007669"/>
    <property type="project" value="UniProtKB-UniRule"/>
</dbReference>
<dbReference type="InterPro" id="IPR000979">
    <property type="entry name" value="Phosphodiesterase_MJ0936/Vps29"/>
</dbReference>
<dbReference type="GO" id="GO:0046872">
    <property type="term" value="F:metal ion binding"/>
    <property type="evidence" value="ECO:0007669"/>
    <property type="project" value="UniProtKB-KW"/>
</dbReference>
<dbReference type="Gene3D" id="3.60.21.10">
    <property type="match status" value="1"/>
</dbReference>
<evidence type="ECO:0000256" key="2">
    <source>
        <dbReference type="RuleBase" id="RU362039"/>
    </source>
</evidence>
<protein>
    <recommendedName>
        <fullName evidence="2">Phosphoesterase</fullName>
        <ecNumber evidence="2">3.1.4.-</ecNumber>
    </recommendedName>
</protein>
<comment type="cofactor">
    <cofactor evidence="2">
        <name>a divalent metal cation</name>
        <dbReference type="ChEBI" id="CHEBI:60240"/>
    </cofactor>
</comment>
<keyword evidence="2" id="KW-0479">Metal-binding</keyword>
<dbReference type="Pfam" id="PF12850">
    <property type="entry name" value="Metallophos_2"/>
    <property type="match status" value="1"/>
</dbReference>
<name>R6WER2_9FIRM</name>
<comment type="similarity">
    <text evidence="1 2">Belongs to the metallophosphoesterase superfamily. YfcE family.</text>
</comment>
<gene>
    <name evidence="4" type="ORF">BN587_01540</name>
</gene>
<dbReference type="InterPro" id="IPR041802">
    <property type="entry name" value="MPP_YfcE"/>
</dbReference>